<dbReference type="InterPro" id="IPR036188">
    <property type="entry name" value="FAD/NAD-bd_sf"/>
</dbReference>
<dbReference type="AlphaFoldDB" id="A0AAV0B3H0"/>
<dbReference type="EMBL" id="CALTRL010002651">
    <property type="protein sequence ID" value="CAH7676359.1"/>
    <property type="molecule type" value="Genomic_DNA"/>
</dbReference>
<evidence type="ECO:0000313" key="2">
    <source>
        <dbReference type="EMBL" id="CAH7676359.1"/>
    </source>
</evidence>
<evidence type="ECO:0000313" key="3">
    <source>
        <dbReference type="Proteomes" id="UP001153365"/>
    </source>
</evidence>
<gene>
    <name evidence="2" type="ORF">PPACK8108_LOCUS11481</name>
</gene>
<proteinExistence type="predicted"/>
<sequence>MALRYEISRFKTSSGSTKYIINKSKEGQFDGLILVIGTCRAPQKVDFKGWSIFKGQFLHSSELEKIDWTKNGNQLSLVCIGGGASGVEVIETVLDCLDSKPVLVTRNDKWFIPRNFFLSTLLALNLAGHRTWLDWICKKLIEKFHYGRGLKFMVPNQAIQSKAVKEPSGLFDQIPIVNDIFLKLVEDCKVEYVQAEIVQIHENRVAIRARDTSKSSKTQIIPADIIVEARDQVSIYSYTDIGLQTILKFALSHDPLSVSFKDQKCMIPESIYLCGDLSTTGVFLTYQPKDLNAAFRDFETAAQLGYHLAWFRIGREYEVCALGAYEHGENLGECACTYRLGMCYLLGQVNLQVDLRRAVGHLKAAAHLADEIMPQPAYIYGMLLLAYNFFFFF</sequence>
<dbReference type="Proteomes" id="UP001153365">
    <property type="component" value="Unassembled WGS sequence"/>
</dbReference>
<dbReference type="SUPFAM" id="SSF51905">
    <property type="entry name" value="FAD/NAD(P)-binding domain"/>
    <property type="match status" value="1"/>
</dbReference>
<dbReference type="InterPro" id="IPR051726">
    <property type="entry name" value="Chitin_Synth_Reg"/>
</dbReference>
<evidence type="ECO:0008006" key="4">
    <source>
        <dbReference type="Google" id="ProtNLM"/>
    </source>
</evidence>
<dbReference type="Gene3D" id="3.50.50.60">
    <property type="entry name" value="FAD/NAD(P)-binding domain"/>
    <property type="match status" value="1"/>
</dbReference>
<dbReference type="PANTHER" id="PTHR46430:SF2">
    <property type="entry name" value="CHITIN SYNTHASE REGULATORY FACTOR 4"/>
    <property type="match status" value="1"/>
</dbReference>
<protein>
    <recommendedName>
        <fullName evidence="4">FAD/NAD(P)-binding domain-containing protein</fullName>
    </recommendedName>
</protein>
<dbReference type="InterPro" id="IPR011990">
    <property type="entry name" value="TPR-like_helical_dom_sf"/>
</dbReference>
<accession>A0AAV0B3H0</accession>
<keyword evidence="1" id="KW-0677">Repeat</keyword>
<reference evidence="2" key="1">
    <citation type="submission" date="2022-06" db="EMBL/GenBank/DDBJ databases">
        <authorList>
            <consortium name="SYNGENTA / RWTH Aachen University"/>
        </authorList>
    </citation>
    <scope>NUCLEOTIDE SEQUENCE</scope>
</reference>
<comment type="caution">
    <text evidence="2">The sequence shown here is derived from an EMBL/GenBank/DDBJ whole genome shotgun (WGS) entry which is preliminary data.</text>
</comment>
<keyword evidence="3" id="KW-1185">Reference proteome</keyword>
<dbReference type="SUPFAM" id="SSF81901">
    <property type="entry name" value="HCP-like"/>
    <property type="match status" value="1"/>
</dbReference>
<evidence type="ECO:0000256" key="1">
    <source>
        <dbReference type="ARBA" id="ARBA00022737"/>
    </source>
</evidence>
<name>A0AAV0B3H0_PHAPC</name>
<organism evidence="2 3">
    <name type="scientific">Phakopsora pachyrhizi</name>
    <name type="common">Asian soybean rust disease fungus</name>
    <dbReference type="NCBI Taxonomy" id="170000"/>
    <lineage>
        <taxon>Eukaryota</taxon>
        <taxon>Fungi</taxon>
        <taxon>Dikarya</taxon>
        <taxon>Basidiomycota</taxon>
        <taxon>Pucciniomycotina</taxon>
        <taxon>Pucciniomycetes</taxon>
        <taxon>Pucciniales</taxon>
        <taxon>Phakopsoraceae</taxon>
        <taxon>Phakopsora</taxon>
    </lineage>
</organism>
<dbReference type="Gene3D" id="1.25.40.10">
    <property type="entry name" value="Tetratricopeptide repeat domain"/>
    <property type="match status" value="1"/>
</dbReference>
<dbReference type="PANTHER" id="PTHR46430">
    <property type="entry name" value="PROTEIN SKT5-RELATED"/>
    <property type="match status" value="1"/>
</dbReference>